<dbReference type="EMBL" id="JARXRO010000018">
    <property type="protein sequence ID" value="MDH5834898.1"/>
    <property type="molecule type" value="Genomic_DNA"/>
</dbReference>
<feature type="compositionally biased region" description="Low complexity" evidence="1">
    <location>
        <begin position="94"/>
        <end position="126"/>
    </location>
</feature>
<protein>
    <submittedName>
        <fullName evidence="2">Uncharacterized protein</fullName>
    </submittedName>
</protein>
<evidence type="ECO:0000313" key="3">
    <source>
        <dbReference type="Proteomes" id="UP001156873"/>
    </source>
</evidence>
<feature type="region of interest" description="Disordered" evidence="1">
    <location>
        <begin position="86"/>
        <end position="132"/>
    </location>
</feature>
<dbReference type="Proteomes" id="UP001156873">
    <property type="component" value="Unassembled WGS sequence"/>
</dbReference>
<sequence length="132" mass="13369">MNGNSGYAVFFYPQALEALGEAIKPYLQEGEAGPHISCSEVDTAGAFVEMTMFGRTAEGQDVTLELMVPSSMVRMIVSSQQAGSFGFRPHGQEGPVVTAATTATTTATATSGTPAGAPTTPVASPGSVPGPA</sequence>
<gene>
    <name evidence="2" type="ORF">QFW81_13360</name>
</gene>
<reference evidence="2 3" key="1">
    <citation type="submission" date="2023-04" db="EMBL/GenBank/DDBJ databases">
        <title>Luteimonas sp. M1R5S59.</title>
        <authorList>
            <person name="Sun J.-Q."/>
        </authorList>
    </citation>
    <scope>NUCLEOTIDE SEQUENCE [LARGE SCALE GENOMIC DNA]</scope>
    <source>
        <strain evidence="2 3">M1R5S59</strain>
    </source>
</reference>
<keyword evidence="3" id="KW-1185">Reference proteome</keyword>
<dbReference type="RefSeq" id="WP_280579404.1">
    <property type="nucleotide sequence ID" value="NZ_JARXRO010000018.1"/>
</dbReference>
<organism evidence="2 3">
    <name type="scientific">Luteimonas kalidii</name>
    <dbReference type="NCBI Taxonomy" id="3042025"/>
    <lineage>
        <taxon>Bacteria</taxon>
        <taxon>Pseudomonadati</taxon>
        <taxon>Pseudomonadota</taxon>
        <taxon>Gammaproteobacteria</taxon>
        <taxon>Lysobacterales</taxon>
        <taxon>Lysobacteraceae</taxon>
        <taxon>Luteimonas</taxon>
    </lineage>
</organism>
<comment type="caution">
    <text evidence="2">The sequence shown here is derived from an EMBL/GenBank/DDBJ whole genome shotgun (WGS) entry which is preliminary data.</text>
</comment>
<evidence type="ECO:0000313" key="2">
    <source>
        <dbReference type="EMBL" id="MDH5834898.1"/>
    </source>
</evidence>
<evidence type="ECO:0000256" key="1">
    <source>
        <dbReference type="SAM" id="MobiDB-lite"/>
    </source>
</evidence>
<name>A0ABT6JWM9_9GAMM</name>
<proteinExistence type="predicted"/>
<accession>A0ABT6JWM9</accession>